<feature type="domain" description="Peptidase M41" evidence="7">
    <location>
        <begin position="37"/>
        <end position="112"/>
    </location>
</feature>
<dbReference type="GO" id="GO:0005524">
    <property type="term" value="F:ATP binding"/>
    <property type="evidence" value="ECO:0007669"/>
    <property type="project" value="UniProtKB-KW"/>
</dbReference>
<gene>
    <name evidence="8" type="ORF">niasHT_036736</name>
</gene>
<keyword evidence="4" id="KW-0862">Zinc</keyword>
<keyword evidence="6" id="KW-0378">Hydrolase</keyword>
<dbReference type="PANTHER" id="PTHR43655">
    <property type="entry name" value="ATP-DEPENDENT PROTEASE"/>
    <property type="match status" value="1"/>
</dbReference>
<dbReference type="InterPro" id="IPR050928">
    <property type="entry name" value="ATP-dep_Zn_Metalloprotease"/>
</dbReference>
<dbReference type="PANTHER" id="PTHR43655:SF2">
    <property type="entry name" value="AFG3 LIKE MATRIX AAA PEPTIDASE SUBUNIT 2, ISOFORM A"/>
    <property type="match status" value="1"/>
</dbReference>
<evidence type="ECO:0000256" key="1">
    <source>
        <dbReference type="ARBA" id="ARBA00001947"/>
    </source>
</evidence>
<evidence type="ECO:0000313" key="8">
    <source>
        <dbReference type="EMBL" id="KAL3069610.1"/>
    </source>
</evidence>
<evidence type="ECO:0000256" key="6">
    <source>
        <dbReference type="ARBA" id="ARBA00023049"/>
    </source>
</evidence>
<keyword evidence="6" id="KW-0482">Metalloprotease</keyword>
<dbReference type="Pfam" id="PF01434">
    <property type="entry name" value="Peptidase_M41"/>
    <property type="match status" value="1"/>
</dbReference>
<dbReference type="Proteomes" id="UP001620626">
    <property type="component" value="Unassembled WGS sequence"/>
</dbReference>
<evidence type="ECO:0000256" key="2">
    <source>
        <dbReference type="ARBA" id="ARBA00022723"/>
    </source>
</evidence>
<dbReference type="InterPro" id="IPR000642">
    <property type="entry name" value="Peptidase_M41"/>
</dbReference>
<comment type="caution">
    <text evidence="8">The sequence shown here is derived from an EMBL/GenBank/DDBJ whole genome shotgun (WGS) entry which is preliminary data.</text>
</comment>
<dbReference type="GO" id="GO:0008237">
    <property type="term" value="F:metallopeptidase activity"/>
    <property type="evidence" value="ECO:0007669"/>
    <property type="project" value="UniProtKB-KW"/>
</dbReference>
<keyword evidence="3" id="KW-0547">Nucleotide-binding</keyword>
<keyword evidence="2" id="KW-0479">Metal-binding</keyword>
<keyword evidence="5" id="KW-0067">ATP-binding</keyword>
<keyword evidence="6" id="KW-0645">Protease</keyword>
<dbReference type="AlphaFoldDB" id="A0ABD2HXH3"/>
<comment type="cofactor">
    <cofactor evidence="1">
        <name>Zn(2+)</name>
        <dbReference type="ChEBI" id="CHEBI:29105"/>
    </cofactor>
</comment>
<evidence type="ECO:0000256" key="5">
    <source>
        <dbReference type="ARBA" id="ARBA00022840"/>
    </source>
</evidence>
<reference evidence="8 9" key="1">
    <citation type="submission" date="2024-10" db="EMBL/GenBank/DDBJ databases">
        <authorList>
            <person name="Kim D."/>
        </authorList>
    </citation>
    <scope>NUCLEOTIDE SEQUENCE [LARGE SCALE GENOMIC DNA]</scope>
    <source>
        <strain evidence="8">BH-2024</strain>
    </source>
</reference>
<name>A0ABD2HXH3_9BILA</name>
<evidence type="ECO:0000256" key="3">
    <source>
        <dbReference type="ARBA" id="ARBA00022741"/>
    </source>
</evidence>
<keyword evidence="9" id="KW-1185">Reference proteome</keyword>
<evidence type="ECO:0000256" key="4">
    <source>
        <dbReference type="ARBA" id="ARBA00022833"/>
    </source>
</evidence>
<dbReference type="Gene3D" id="1.20.58.760">
    <property type="entry name" value="Peptidase M41"/>
    <property type="match status" value="1"/>
</dbReference>
<sequence length="194" mass="22822">MTEAQKMAQQKRRKIEARFRKSVARENRLNKLTNGRKAFHETGHLWMIWMLLHCIDVFLEITIIPDAVSDATVFFREQKSYTRRQLKAKLLMSLGGKAAEQLFFDRSVGHGIDETEWIGMAKEIAKSSRRWNDRPRHQRTRANLNEMAERYVSDGLIEATQILEENLGKVKRIALEVYRKKTMDRDAVEKYNII</sequence>
<accession>A0ABD2HXH3</accession>
<evidence type="ECO:0000259" key="7">
    <source>
        <dbReference type="Pfam" id="PF01434"/>
    </source>
</evidence>
<dbReference type="InterPro" id="IPR037219">
    <property type="entry name" value="Peptidase_M41-like"/>
</dbReference>
<dbReference type="SUPFAM" id="SSF140990">
    <property type="entry name" value="FtsH protease domain-like"/>
    <property type="match status" value="1"/>
</dbReference>
<dbReference type="GO" id="GO:0046872">
    <property type="term" value="F:metal ion binding"/>
    <property type="evidence" value="ECO:0007669"/>
    <property type="project" value="UniProtKB-KW"/>
</dbReference>
<proteinExistence type="predicted"/>
<organism evidence="8 9">
    <name type="scientific">Heterodera trifolii</name>
    <dbReference type="NCBI Taxonomy" id="157864"/>
    <lineage>
        <taxon>Eukaryota</taxon>
        <taxon>Metazoa</taxon>
        <taxon>Ecdysozoa</taxon>
        <taxon>Nematoda</taxon>
        <taxon>Chromadorea</taxon>
        <taxon>Rhabditida</taxon>
        <taxon>Tylenchina</taxon>
        <taxon>Tylenchomorpha</taxon>
        <taxon>Tylenchoidea</taxon>
        <taxon>Heteroderidae</taxon>
        <taxon>Heteroderinae</taxon>
        <taxon>Heterodera</taxon>
    </lineage>
</organism>
<evidence type="ECO:0000313" key="9">
    <source>
        <dbReference type="Proteomes" id="UP001620626"/>
    </source>
</evidence>
<dbReference type="EMBL" id="JBICBT010001392">
    <property type="protein sequence ID" value="KAL3069610.1"/>
    <property type="molecule type" value="Genomic_DNA"/>
</dbReference>
<protein>
    <recommendedName>
        <fullName evidence="7">Peptidase M41 domain-containing protein</fullName>
    </recommendedName>
</protein>